<dbReference type="FunFam" id="3.30.1300.10:FF:000001">
    <property type="entry name" value="Pantothenate synthetase"/>
    <property type="match status" value="1"/>
</dbReference>
<evidence type="ECO:0000256" key="5">
    <source>
        <dbReference type="ARBA" id="ARBA00022741"/>
    </source>
</evidence>
<comment type="subunit">
    <text evidence="8">Homodimer.</text>
</comment>
<keyword evidence="4 8" id="KW-0566">Pantothenate biosynthesis</keyword>
<feature type="binding site" evidence="8">
    <location>
        <begin position="184"/>
        <end position="187"/>
    </location>
    <ligand>
        <name>ATP</name>
        <dbReference type="ChEBI" id="CHEBI:30616"/>
    </ligand>
</feature>
<comment type="subcellular location">
    <subcellularLocation>
        <location evidence="8">Cytoplasm</location>
    </subcellularLocation>
</comment>
<dbReference type="NCBIfam" id="TIGR00125">
    <property type="entry name" value="cyt_tran_rel"/>
    <property type="match status" value="1"/>
</dbReference>
<feature type="binding site" evidence="8">
    <location>
        <position position="176"/>
    </location>
    <ligand>
        <name>ATP</name>
        <dbReference type="ChEBI" id="CHEBI:30616"/>
    </ligand>
</feature>
<name>A0A8I0AMB0_9FIRM</name>
<keyword evidence="8" id="KW-0963">Cytoplasm</keyword>
<dbReference type="Pfam" id="PF02569">
    <property type="entry name" value="Pantoate_ligase"/>
    <property type="match status" value="1"/>
</dbReference>
<dbReference type="AlphaFoldDB" id="A0A8I0AMB0"/>
<comment type="function">
    <text evidence="8">Catalyzes the condensation of pantoate with beta-alanine in an ATP-dependent reaction via a pantoyl-adenylate intermediate.</text>
</comment>
<dbReference type="CDD" id="cd00560">
    <property type="entry name" value="PanC"/>
    <property type="match status" value="1"/>
</dbReference>
<evidence type="ECO:0000256" key="2">
    <source>
        <dbReference type="ARBA" id="ARBA00009256"/>
    </source>
</evidence>
<feature type="binding site" evidence="8">
    <location>
        <position position="153"/>
    </location>
    <ligand>
        <name>(R)-pantoate</name>
        <dbReference type="ChEBI" id="CHEBI:15980"/>
    </ligand>
</feature>
<dbReference type="Proteomes" id="UP000615234">
    <property type="component" value="Unassembled WGS sequence"/>
</dbReference>
<dbReference type="Gene3D" id="3.30.1300.10">
    <property type="entry name" value="Pantoate-beta-alanine ligase, C-terminal domain"/>
    <property type="match status" value="1"/>
</dbReference>
<keyword evidence="3 8" id="KW-0436">Ligase</keyword>
<dbReference type="InterPro" id="IPR004821">
    <property type="entry name" value="Cyt_trans-like"/>
</dbReference>
<evidence type="ECO:0000256" key="3">
    <source>
        <dbReference type="ARBA" id="ARBA00022598"/>
    </source>
</evidence>
<dbReference type="PANTHER" id="PTHR21299">
    <property type="entry name" value="CYTIDYLATE KINASE/PANTOATE-BETA-ALANINE LIGASE"/>
    <property type="match status" value="1"/>
</dbReference>
<sequence>MKILKTVDEVRSQVKAWKKEGLSVGLVPTMGYLHEGHQSLIRKSVEQNDRTVVSVFVNPMQFGPTEDLESYPRDLDADAKLCETTGADVIFHPEPEEMYKPGFCSYVNMTGLPDALCGLTRPVHFKGVCTVVNKLFNIVQPDRAYFGQKDAQQLAIIMRMVIDLNMDIEIVGCPIIREADGLAKSSRNIYLKPEERQAAVILSKSVKLGQQMIADGERDAKKIVAAMKDLIGSEPLADIDYVEMVDMDTMKSIDIVEGHVLCAMAVRFGKARLIDNFILDMNK</sequence>
<dbReference type="GO" id="GO:0005524">
    <property type="term" value="F:ATP binding"/>
    <property type="evidence" value="ECO:0007669"/>
    <property type="project" value="UniProtKB-KW"/>
</dbReference>
<dbReference type="NCBIfam" id="TIGR00018">
    <property type="entry name" value="panC"/>
    <property type="match status" value="1"/>
</dbReference>
<evidence type="ECO:0000313" key="10">
    <source>
        <dbReference type="Proteomes" id="UP000615234"/>
    </source>
</evidence>
<dbReference type="EMBL" id="JACOOX010000006">
    <property type="protein sequence ID" value="MBC5663646.1"/>
    <property type="molecule type" value="Genomic_DNA"/>
</dbReference>
<feature type="active site" description="Proton donor" evidence="8">
    <location>
        <position position="37"/>
    </location>
</feature>
<dbReference type="UniPathway" id="UPA00028">
    <property type="reaction ID" value="UER00005"/>
</dbReference>
<dbReference type="HAMAP" id="MF_00158">
    <property type="entry name" value="PanC"/>
    <property type="match status" value="1"/>
</dbReference>
<comment type="pathway">
    <text evidence="1 8">Cofactor biosynthesis; (R)-pantothenate biosynthesis; (R)-pantothenate from (R)-pantoate and beta-alanine: step 1/1.</text>
</comment>
<keyword evidence="6 8" id="KW-0067">ATP-binding</keyword>
<dbReference type="Gene3D" id="3.40.50.620">
    <property type="entry name" value="HUPs"/>
    <property type="match status" value="1"/>
</dbReference>
<dbReference type="PANTHER" id="PTHR21299:SF1">
    <property type="entry name" value="PANTOATE--BETA-ALANINE LIGASE"/>
    <property type="match status" value="1"/>
</dbReference>
<evidence type="ECO:0000256" key="4">
    <source>
        <dbReference type="ARBA" id="ARBA00022655"/>
    </source>
</evidence>
<evidence type="ECO:0000256" key="7">
    <source>
        <dbReference type="ARBA" id="ARBA00048258"/>
    </source>
</evidence>
<comment type="caution">
    <text evidence="9">The sequence shown here is derived from an EMBL/GenBank/DDBJ whole genome shotgun (WGS) entry which is preliminary data.</text>
</comment>
<accession>A0A8I0AMB0</accession>
<protein>
    <recommendedName>
        <fullName evidence="8">Pantothenate synthetase</fullName>
        <shortName evidence="8">PS</shortName>
        <ecNumber evidence="8">6.3.2.1</ecNumber>
    </recommendedName>
    <alternativeName>
        <fullName evidence="8">Pantoate--beta-alanine ligase</fullName>
    </alternativeName>
    <alternativeName>
        <fullName evidence="8">Pantoate-activating enzyme</fullName>
    </alternativeName>
</protein>
<dbReference type="InterPro" id="IPR014729">
    <property type="entry name" value="Rossmann-like_a/b/a_fold"/>
</dbReference>
<gene>
    <name evidence="8" type="primary">panC</name>
    <name evidence="9" type="ORF">H8S09_12320</name>
</gene>
<dbReference type="InterPro" id="IPR003721">
    <property type="entry name" value="Pantoate_ligase"/>
</dbReference>
<evidence type="ECO:0000256" key="1">
    <source>
        <dbReference type="ARBA" id="ARBA00004990"/>
    </source>
</evidence>
<feature type="binding site" evidence="8">
    <location>
        <position position="61"/>
    </location>
    <ligand>
        <name>beta-alanine</name>
        <dbReference type="ChEBI" id="CHEBI:57966"/>
    </ligand>
</feature>
<comment type="similarity">
    <text evidence="2 8">Belongs to the pantothenate synthetase family.</text>
</comment>
<dbReference type="InterPro" id="IPR042176">
    <property type="entry name" value="Pantoate_ligase_C"/>
</dbReference>
<dbReference type="FunFam" id="3.40.50.620:FF:000013">
    <property type="entry name" value="Pantothenate synthetase"/>
    <property type="match status" value="1"/>
</dbReference>
<dbReference type="GO" id="GO:0005829">
    <property type="term" value="C:cytosol"/>
    <property type="evidence" value="ECO:0007669"/>
    <property type="project" value="TreeGrafter"/>
</dbReference>
<evidence type="ECO:0000256" key="6">
    <source>
        <dbReference type="ARBA" id="ARBA00022840"/>
    </source>
</evidence>
<comment type="miscellaneous">
    <text evidence="8">The reaction proceeds by a bi uni uni bi ping pong mechanism.</text>
</comment>
<dbReference type="SUPFAM" id="SSF52374">
    <property type="entry name" value="Nucleotidylyl transferase"/>
    <property type="match status" value="1"/>
</dbReference>
<feature type="binding site" evidence="8">
    <location>
        <begin position="147"/>
        <end position="150"/>
    </location>
    <ligand>
        <name>ATP</name>
        <dbReference type="ChEBI" id="CHEBI:30616"/>
    </ligand>
</feature>
<organism evidence="9 10">
    <name type="scientific">Coprococcus hominis</name>
    <name type="common">ex Liu et al. 2022</name>
    <dbReference type="NCBI Taxonomy" id="2763039"/>
    <lineage>
        <taxon>Bacteria</taxon>
        <taxon>Bacillati</taxon>
        <taxon>Bacillota</taxon>
        <taxon>Clostridia</taxon>
        <taxon>Lachnospirales</taxon>
        <taxon>Lachnospiraceae</taxon>
        <taxon>Coprococcus</taxon>
    </lineage>
</organism>
<feature type="binding site" evidence="8">
    <location>
        <position position="61"/>
    </location>
    <ligand>
        <name>(R)-pantoate</name>
        <dbReference type="ChEBI" id="CHEBI:15980"/>
    </ligand>
</feature>
<evidence type="ECO:0000256" key="8">
    <source>
        <dbReference type="HAMAP-Rule" id="MF_00158"/>
    </source>
</evidence>
<dbReference type="GO" id="GO:0004592">
    <property type="term" value="F:pantoate-beta-alanine ligase activity"/>
    <property type="evidence" value="ECO:0007669"/>
    <property type="project" value="UniProtKB-UniRule"/>
</dbReference>
<dbReference type="RefSeq" id="WP_117808366.1">
    <property type="nucleotide sequence ID" value="NZ_JACOOX010000006.1"/>
</dbReference>
<comment type="catalytic activity">
    <reaction evidence="7 8">
        <text>(R)-pantoate + beta-alanine + ATP = (R)-pantothenate + AMP + diphosphate + H(+)</text>
        <dbReference type="Rhea" id="RHEA:10912"/>
        <dbReference type="ChEBI" id="CHEBI:15378"/>
        <dbReference type="ChEBI" id="CHEBI:15980"/>
        <dbReference type="ChEBI" id="CHEBI:29032"/>
        <dbReference type="ChEBI" id="CHEBI:30616"/>
        <dbReference type="ChEBI" id="CHEBI:33019"/>
        <dbReference type="ChEBI" id="CHEBI:57966"/>
        <dbReference type="ChEBI" id="CHEBI:456215"/>
        <dbReference type="EC" id="6.3.2.1"/>
    </reaction>
</comment>
<keyword evidence="5 8" id="KW-0547">Nucleotide-binding</keyword>
<reference evidence="9 10" key="1">
    <citation type="submission" date="2020-08" db="EMBL/GenBank/DDBJ databases">
        <title>Genome public.</title>
        <authorList>
            <person name="Liu C."/>
            <person name="Sun Q."/>
        </authorList>
    </citation>
    <scope>NUCLEOTIDE SEQUENCE [LARGE SCALE GENOMIC DNA]</scope>
    <source>
        <strain evidence="9 10">NSJ-10</strain>
    </source>
</reference>
<evidence type="ECO:0000313" key="9">
    <source>
        <dbReference type="EMBL" id="MBC5663646.1"/>
    </source>
</evidence>
<feature type="binding site" evidence="8">
    <location>
        <begin position="30"/>
        <end position="37"/>
    </location>
    <ligand>
        <name>ATP</name>
        <dbReference type="ChEBI" id="CHEBI:30616"/>
    </ligand>
</feature>
<dbReference type="EC" id="6.3.2.1" evidence="8"/>
<dbReference type="GO" id="GO:0015940">
    <property type="term" value="P:pantothenate biosynthetic process"/>
    <property type="evidence" value="ECO:0007669"/>
    <property type="project" value="UniProtKB-UniRule"/>
</dbReference>
<keyword evidence="10" id="KW-1185">Reference proteome</keyword>
<proteinExistence type="inferred from homology"/>